<evidence type="ECO:0000313" key="1">
    <source>
        <dbReference type="EMBL" id="CAF0955054.1"/>
    </source>
</evidence>
<name>A0A814DC12_9BILA</name>
<evidence type="ECO:0000313" key="2">
    <source>
        <dbReference type="Proteomes" id="UP000663845"/>
    </source>
</evidence>
<gene>
    <name evidence="1" type="ORF">JYZ213_LOCUS13517</name>
</gene>
<comment type="caution">
    <text evidence="1">The sequence shown here is derived from an EMBL/GenBank/DDBJ whole genome shotgun (WGS) entry which is preliminary data.</text>
</comment>
<accession>A0A814DC12</accession>
<sequence length="126" mass="14625">MITDDYEPAMKMQYLELIVEFRLSNGNLLFKTTRADLSHRKVQCIHDYELQLDQVITLPMPKNTFKSYWLATEGKQSTINDNSKIISKADLTTDSLDHMKLLTKKQYDLDASKTKTSNLHEVSLLR</sequence>
<dbReference type="Proteomes" id="UP000663845">
    <property type="component" value="Unassembled WGS sequence"/>
</dbReference>
<dbReference type="AlphaFoldDB" id="A0A814DC12"/>
<proteinExistence type="predicted"/>
<organism evidence="1 2">
    <name type="scientific">Adineta steineri</name>
    <dbReference type="NCBI Taxonomy" id="433720"/>
    <lineage>
        <taxon>Eukaryota</taxon>
        <taxon>Metazoa</taxon>
        <taxon>Spiralia</taxon>
        <taxon>Gnathifera</taxon>
        <taxon>Rotifera</taxon>
        <taxon>Eurotatoria</taxon>
        <taxon>Bdelloidea</taxon>
        <taxon>Adinetida</taxon>
        <taxon>Adinetidae</taxon>
        <taxon>Adineta</taxon>
    </lineage>
</organism>
<reference evidence="1" key="1">
    <citation type="submission" date="2021-02" db="EMBL/GenBank/DDBJ databases">
        <authorList>
            <person name="Nowell W R."/>
        </authorList>
    </citation>
    <scope>NUCLEOTIDE SEQUENCE</scope>
</reference>
<dbReference type="EMBL" id="CAJNOG010000109">
    <property type="protein sequence ID" value="CAF0955054.1"/>
    <property type="molecule type" value="Genomic_DNA"/>
</dbReference>
<protein>
    <submittedName>
        <fullName evidence="1">Uncharacterized protein</fullName>
    </submittedName>
</protein>